<gene>
    <name evidence="3" type="ORF">PG996_012301</name>
</gene>
<feature type="region of interest" description="Disordered" evidence="2">
    <location>
        <begin position="230"/>
        <end position="249"/>
    </location>
</feature>
<proteinExistence type="predicted"/>
<feature type="region of interest" description="Disordered" evidence="2">
    <location>
        <begin position="162"/>
        <end position="220"/>
    </location>
</feature>
<dbReference type="EMBL" id="JAQQWM010000008">
    <property type="protein sequence ID" value="KAK8053000.1"/>
    <property type="molecule type" value="Genomic_DNA"/>
</dbReference>
<feature type="compositionally biased region" description="Acidic residues" evidence="2">
    <location>
        <begin position="164"/>
        <end position="185"/>
    </location>
</feature>
<evidence type="ECO:0000313" key="3">
    <source>
        <dbReference type="EMBL" id="KAK8053000.1"/>
    </source>
</evidence>
<reference evidence="3 4" key="1">
    <citation type="submission" date="2023-01" db="EMBL/GenBank/DDBJ databases">
        <title>Analysis of 21 Apiospora genomes using comparative genomics revels a genus with tremendous synthesis potential of carbohydrate active enzymes and secondary metabolites.</title>
        <authorList>
            <person name="Sorensen T."/>
        </authorList>
    </citation>
    <scope>NUCLEOTIDE SEQUENCE [LARGE SCALE GENOMIC DNA]</scope>
    <source>
        <strain evidence="3 4">CBS 83171</strain>
    </source>
</reference>
<dbReference type="PROSITE" id="PS00107">
    <property type="entry name" value="PROTEIN_KINASE_ATP"/>
    <property type="match status" value="1"/>
</dbReference>
<evidence type="ECO:0000256" key="1">
    <source>
        <dbReference type="PROSITE-ProRule" id="PRU10141"/>
    </source>
</evidence>
<feature type="binding site" evidence="1">
    <location>
        <position position="141"/>
    </location>
    <ligand>
        <name>ATP</name>
        <dbReference type="ChEBI" id="CHEBI:30616"/>
    </ligand>
</feature>
<evidence type="ECO:0000256" key="2">
    <source>
        <dbReference type="SAM" id="MobiDB-lite"/>
    </source>
</evidence>
<comment type="caution">
    <text evidence="3">The sequence shown here is derived from an EMBL/GenBank/DDBJ whole genome shotgun (WGS) entry which is preliminary data.</text>
</comment>
<keyword evidence="1" id="KW-0067">ATP-binding</keyword>
<dbReference type="Proteomes" id="UP001446871">
    <property type="component" value="Unassembled WGS sequence"/>
</dbReference>
<evidence type="ECO:0008006" key="5">
    <source>
        <dbReference type="Google" id="ProtNLM"/>
    </source>
</evidence>
<dbReference type="InterPro" id="IPR017441">
    <property type="entry name" value="Protein_kinase_ATP_BS"/>
</dbReference>
<protein>
    <recommendedName>
        <fullName evidence="5">Protein kinase domain-containing protein</fullName>
    </recommendedName>
</protein>
<keyword evidence="4" id="KW-1185">Reference proteome</keyword>
<name>A0ABR1U4K0_9PEZI</name>
<sequence>MAGHNIGGLFDGQWTADVQDDNWRWSQYRANGIIPARGSNIPASALYVTPFPRNPNQPPPVLTGIERTLNGYQANLLAGPAAGGGGNTLTLGQIRRTRRFFERRPRFNYRRLLGVGGMGAAFKMTYQSPNVNLPNIDFVLKTDKDGPTYSEEIRKEAKMMEGFQEPDVDDSSDDPDADSSGDESVDGPPPPKPQRRLRSDALRTQKHAAHDRIYQDWDARDDARNARADEINKTPKGQNPPAENPNYPDAGLELYRRDFIFMEYLPLGDLQEVIFKIVADDPDQLIPNEILWSFWLCTYPPRKFAQGRDRATGQKRKTMDQDLAGLGIGPHDASQVLLEDLPHPRKRWRNQRIVHFDIDITNRPAQYPYRVQADNNSEALPPNVVPPLGEPVIPPDYNIDMPNAVGKYDEASEHELIPALKEQFCPDWDYLPQSRDGDDIAREPVGDENIIPEPVAGKYGSHTNVWQIALPPAPPRLVTVEIFRRRATQSYAVNLDAAEYSEVDRELRQTIVNCLKHNPKDRPTLEALLDQAKKAVGRRRRDATAGEIRGWVQRYVYDA</sequence>
<keyword evidence="1" id="KW-0547">Nucleotide-binding</keyword>
<accession>A0ABR1U4K0</accession>
<organism evidence="3 4">
    <name type="scientific">Apiospora saccharicola</name>
    <dbReference type="NCBI Taxonomy" id="335842"/>
    <lineage>
        <taxon>Eukaryota</taxon>
        <taxon>Fungi</taxon>
        <taxon>Dikarya</taxon>
        <taxon>Ascomycota</taxon>
        <taxon>Pezizomycotina</taxon>
        <taxon>Sordariomycetes</taxon>
        <taxon>Xylariomycetidae</taxon>
        <taxon>Amphisphaeriales</taxon>
        <taxon>Apiosporaceae</taxon>
        <taxon>Apiospora</taxon>
    </lineage>
</organism>
<feature type="compositionally biased region" description="Basic and acidic residues" evidence="2">
    <location>
        <begin position="197"/>
        <end position="220"/>
    </location>
</feature>
<evidence type="ECO:0000313" key="4">
    <source>
        <dbReference type="Proteomes" id="UP001446871"/>
    </source>
</evidence>